<evidence type="ECO:0000313" key="4">
    <source>
        <dbReference type="EMBL" id="EGD79671.1"/>
    </source>
</evidence>
<proteinExistence type="predicted"/>
<dbReference type="AlphaFoldDB" id="F2UPW6"/>
<dbReference type="GO" id="GO:0004553">
    <property type="term" value="F:hydrolase activity, hydrolyzing O-glycosyl compounds"/>
    <property type="evidence" value="ECO:0007669"/>
    <property type="project" value="InterPro"/>
</dbReference>
<keyword evidence="3" id="KW-0732">Signal</keyword>
<evidence type="ECO:0000313" key="5">
    <source>
        <dbReference type="Proteomes" id="UP000007799"/>
    </source>
</evidence>
<dbReference type="Gene3D" id="3.20.20.300">
    <property type="entry name" value="Glycoside hydrolase, family 3, N-terminal domain"/>
    <property type="match status" value="1"/>
</dbReference>
<feature type="signal peptide" evidence="3">
    <location>
        <begin position="1"/>
        <end position="21"/>
    </location>
</feature>
<protein>
    <recommendedName>
        <fullName evidence="6">TNFR-Cys domain-containing protein</fullName>
    </recommendedName>
</protein>
<dbReference type="KEGG" id="sre:PTSG_10520"/>
<dbReference type="SUPFAM" id="SSF51445">
    <property type="entry name" value="(Trans)glycosidases"/>
    <property type="match status" value="1"/>
</dbReference>
<evidence type="ECO:0000256" key="1">
    <source>
        <dbReference type="ARBA" id="ARBA00022801"/>
    </source>
</evidence>
<feature type="region of interest" description="Disordered" evidence="2">
    <location>
        <begin position="426"/>
        <end position="450"/>
    </location>
</feature>
<organism evidence="5">
    <name type="scientific">Salpingoeca rosetta (strain ATCC 50818 / BSB-021)</name>
    <dbReference type="NCBI Taxonomy" id="946362"/>
    <lineage>
        <taxon>Eukaryota</taxon>
        <taxon>Choanoflagellata</taxon>
        <taxon>Craspedida</taxon>
        <taxon>Salpingoecidae</taxon>
        <taxon>Salpingoeca</taxon>
    </lineage>
</organism>
<evidence type="ECO:0000256" key="2">
    <source>
        <dbReference type="SAM" id="MobiDB-lite"/>
    </source>
</evidence>
<gene>
    <name evidence="4" type="ORF">PTSG_10520</name>
</gene>
<keyword evidence="1" id="KW-0378">Hydrolase</keyword>
<sequence length="561" mass="60500">MRATAVTALLFVVGGSVLCAAVQPPWRASSKLTSIAPRSRLQARALAVMCSYVSINGVPSCANNMLLNDITTMRFANMVDTNTYARDPVDDVAKTLNRGADTEFRETYFTTNGCLEQVVQQNRTTVHTVHNALWQASMSARPADPTLTSSNGRCISECPDDGKYKLGQRVCRMPLHQTPPTASTSATATSPVVHCRLPSRLLLRQGPPLRAMHHVWHGHLGLHPMLRVLRRHVLSLDRVQARPRRSSSVSGSAVRDRSCVSCTLGMEYQPLPDRASCFPTSVCEEPFIETIPSTLTTDRLCSCDTLTCNKLITQLFEEMVCAEAMDEQLDVVLDVCCSGQGEDGIRDTIRQMDADEARRSCPGCTDTCECSAGFILVYDADSADCRPCDSVTDKCAPIEEYERGQEEMSAPTRCSLDRVCRDCPAGTSDGSTASPAAQAPTTTTTAIPPPTPCKDVTECAPGSEEVQGVTHLISDRVCDKCPKGTYKAVSGQGVPCLPVTTDRVCSQCELGATFKPVDGQAESCRPVTQCDEDEEGIRFASPRASTAASAATHIGTGQAQE</sequence>
<keyword evidence="5" id="KW-1185">Reference proteome</keyword>
<dbReference type="SUPFAM" id="SSF57586">
    <property type="entry name" value="TNF receptor-like"/>
    <property type="match status" value="1"/>
</dbReference>
<dbReference type="InterPro" id="IPR036962">
    <property type="entry name" value="Glyco_hydro_3_N_sf"/>
</dbReference>
<dbReference type="GeneID" id="16069441"/>
<dbReference type="RefSeq" id="XP_004988899.1">
    <property type="nucleotide sequence ID" value="XM_004988842.1"/>
</dbReference>
<dbReference type="InterPro" id="IPR017853">
    <property type="entry name" value="GH"/>
</dbReference>
<feature type="region of interest" description="Disordered" evidence="2">
    <location>
        <begin position="542"/>
        <end position="561"/>
    </location>
</feature>
<feature type="chain" id="PRO_5003290878" description="TNFR-Cys domain-containing protein" evidence="3">
    <location>
        <begin position="22"/>
        <end position="561"/>
    </location>
</feature>
<accession>F2UPW6</accession>
<name>F2UPW6_SALR5</name>
<dbReference type="InParanoid" id="F2UPW6"/>
<reference evidence="4" key="1">
    <citation type="submission" date="2009-08" db="EMBL/GenBank/DDBJ databases">
        <title>Annotation of Salpingoeca rosetta.</title>
        <authorList>
            <consortium name="The Broad Institute Genome Sequencing Platform"/>
            <person name="Russ C."/>
            <person name="Cuomo C."/>
            <person name="Burger G."/>
            <person name="Gray M.W."/>
            <person name="Holland P.W.H."/>
            <person name="King N."/>
            <person name="Lang F.B.F."/>
            <person name="Roger A.J."/>
            <person name="Ruiz-Trillo I."/>
            <person name="Young S.K."/>
            <person name="Zeng Q."/>
            <person name="Gargeya S."/>
            <person name="Alvarado L."/>
            <person name="Berlin A."/>
            <person name="Chapman S.B."/>
            <person name="Chen Z."/>
            <person name="Freedman E."/>
            <person name="Gellesch M."/>
            <person name="Goldberg J."/>
            <person name="Griggs A."/>
            <person name="Gujja S."/>
            <person name="Heilman E."/>
            <person name="Heiman D."/>
            <person name="Howarth C."/>
            <person name="Mehta T."/>
            <person name="Neiman D."/>
            <person name="Pearson M."/>
            <person name="Roberts A."/>
            <person name="Saif S."/>
            <person name="Shea T."/>
            <person name="Shenoy N."/>
            <person name="Sisk P."/>
            <person name="Stolte C."/>
            <person name="Sykes S."/>
            <person name="White J."/>
            <person name="Yandava C."/>
            <person name="Haas B."/>
            <person name="Nusbaum C."/>
            <person name="Birren B."/>
        </authorList>
    </citation>
    <scope>NUCLEOTIDE SEQUENCE [LARGE SCALE GENOMIC DNA]</scope>
    <source>
        <strain evidence="4">ATCC 50818</strain>
    </source>
</reference>
<feature type="compositionally biased region" description="Low complexity" evidence="2">
    <location>
        <begin position="432"/>
        <end position="446"/>
    </location>
</feature>
<evidence type="ECO:0000256" key="3">
    <source>
        <dbReference type="SAM" id="SignalP"/>
    </source>
</evidence>
<dbReference type="EMBL" id="GL832987">
    <property type="protein sequence ID" value="EGD79671.1"/>
    <property type="molecule type" value="Genomic_DNA"/>
</dbReference>
<dbReference type="Gene3D" id="2.10.50.10">
    <property type="entry name" value="Tumor Necrosis Factor Receptor, subunit A, domain 2"/>
    <property type="match status" value="2"/>
</dbReference>
<dbReference type="Proteomes" id="UP000007799">
    <property type="component" value="Unassembled WGS sequence"/>
</dbReference>
<evidence type="ECO:0008006" key="6">
    <source>
        <dbReference type="Google" id="ProtNLM"/>
    </source>
</evidence>
<dbReference type="GO" id="GO:0005975">
    <property type="term" value="P:carbohydrate metabolic process"/>
    <property type="evidence" value="ECO:0007669"/>
    <property type="project" value="InterPro"/>
</dbReference>